<dbReference type="Proteomes" id="UP000438429">
    <property type="component" value="Unassembled WGS sequence"/>
</dbReference>
<name>A0A6A4T129_SCOMX</name>
<sequence>MPPKKKEYMGPSGVEQCDRANTMNHIDCKYPDICDTCPSGHASDWGNREQINVPLSCLITAFKIMKVITCCGANRPCHGGVVPNQTRMLSACNHDHNIRSGLSSHQKYLPAALLNGPYSECYIFLCVPAVSCDIDVVLPSVPTHLSGKFCSTSLVSLFPCHSTIQSSFAVHSTRLQLQQQRRRRFPFWSATFVFDVFSTGSAICGNCPEETPGTLVMTSNNRVVGEVNERMMFQRHRQ</sequence>
<dbReference type="AlphaFoldDB" id="A0A6A4T129"/>
<evidence type="ECO:0000313" key="1">
    <source>
        <dbReference type="EMBL" id="KAF0038765.1"/>
    </source>
</evidence>
<comment type="caution">
    <text evidence="1">The sequence shown here is derived from an EMBL/GenBank/DDBJ whole genome shotgun (WGS) entry which is preliminary data.</text>
</comment>
<gene>
    <name evidence="1" type="ORF">F2P81_009249</name>
</gene>
<organism evidence="1 2">
    <name type="scientific">Scophthalmus maximus</name>
    <name type="common">Turbot</name>
    <name type="synonym">Psetta maxima</name>
    <dbReference type="NCBI Taxonomy" id="52904"/>
    <lineage>
        <taxon>Eukaryota</taxon>
        <taxon>Metazoa</taxon>
        <taxon>Chordata</taxon>
        <taxon>Craniata</taxon>
        <taxon>Vertebrata</taxon>
        <taxon>Euteleostomi</taxon>
        <taxon>Actinopterygii</taxon>
        <taxon>Neopterygii</taxon>
        <taxon>Teleostei</taxon>
        <taxon>Neoteleostei</taxon>
        <taxon>Acanthomorphata</taxon>
        <taxon>Carangaria</taxon>
        <taxon>Pleuronectiformes</taxon>
        <taxon>Pleuronectoidei</taxon>
        <taxon>Scophthalmidae</taxon>
        <taxon>Scophthalmus</taxon>
    </lineage>
</organism>
<accession>A0A6A4T129</accession>
<reference evidence="1 2" key="1">
    <citation type="submission" date="2019-06" db="EMBL/GenBank/DDBJ databases">
        <title>Draft genomes of female and male turbot (Scophthalmus maximus).</title>
        <authorList>
            <person name="Xu H."/>
            <person name="Xu X.-W."/>
            <person name="Shao C."/>
            <person name="Chen S."/>
        </authorList>
    </citation>
    <scope>NUCLEOTIDE SEQUENCE [LARGE SCALE GENOMIC DNA]</scope>
    <source>
        <strain evidence="1">Ysfricsl-2016a</strain>
        <tissue evidence="1">Blood</tissue>
    </source>
</reference>
<evidence type="ECO:0000313" key="2">
    <source>
        <dbReference type="Proteomes" id="UP000438429"/>
    </source>
</evidence>
<proteinExistence type="predicted"/>
<dbReference type="EMBL" id="VEVO01000008">
    <property type="protein sequence ID" value="KAF0038765.1"/>
    <property type="molecule type" value="Genomic_DNA"/>
</dbReference>
<protein>
    <submittedName>
        <fullName evidence="1">Uncharacterized protein</fullName>
    </submittedName>
</protein>